<evidence type="ECO:0000256" key="6">
    <source>
        <dbReference type="RuleBase" id="RU000688"/>
    </source>
</evidence>
<organism evidence="9 10">
    <name type="scientific">Petromyzon marinus</name>
    <name type="common">Sea lamprey</name>
    <dbReference type="NCBI Taxonomy" id="7757"/>
    <lineage>
        <taxon>Eukaryota</taxon>
        <taxon>Metazoa</taxon>
        <taxon>Chordata</taxon>
        <taxon>Craniata</taxon>
        <taxon>Vertebrata</taxon>
        <taxon>Cyclostomata</taxon>
        <taxon>Hyperoartia</taxon>
        <taxon>Petromyzontiformes</taxon>
        <taxon>Petromyzontidae</taxon>
        <taxon>Petromyzon</taxon>
    </lineage>
</organism>
<dbReference type="PRINTS" id="PR00245">
    <property type="entry name" value="OLFACTORYR"/>
</dbReference>
<evidence type="ECO:0000256" key="4">
    <source>
        <dbReference type="ARBA" id="ARBA00023136"/>
    </source>
</evidence>
<dbReference type="PANTHER" id="PTHR26451">
    <property type="entry name" value="G_PROTEIN_RECEP_F1_2 DOMAIN-CONTAINING PROTEIN"/>
    <property type="match status" value="1"/>
</dbReference>
<comment type="subcellular location">
    <subcellularLocation>
        <location evidence="7">Cell membrane</location>
        <topology evidence="7">Multi-pass membrane protein</topology>
    </subcellularLocation>
    <subcellularLocation>
        <location evidence="1">Membrane</location>
        <topology evidence="1">Multi-pass membrane protein</topology>
    </subcellularLocation>
</comment>
<dbReference type="InterPro" id="IPR017452">
    <property type="entry name" value="GPCR_Rhodpsn_7TM"/>
</dbReference>
<evidence type="ECO:0000313" key="9">
    <source>
        <dbReference type="Proteomes" id="UP001318040"/>
    </source>
</evidence>
<keyword evidence="6" id="KW-0297">G-protein coupled receptor</keyword>
<dbReference type="PROSITE" id="PS50262">
    <property type="entry name" value="G_PROTEIN_RECEP_F1_2"/>
    <property type="match status" value="1"/>
</dbReference>
<dbReference type="KEGG" id="pmrn:116954544"/>
<dbReference type="Gene3D" id="1.20.1070.10">
    <property type="entry name" value="Rhodopsin 7-helix transmembrane proteins"/>
    <property type="match status" value="1"/>
</dbReference>
<keyword evidence="7" id="KW-1003">Cell membrane</keyword>
<keyword evidence="6" id="KW-0675">Receptor</keyword>
<feature type="transmembrane region" description="Helical" evidence="7">
    <location>
        <begin position="94"/>
        <end position="116"/>
    </location>
</feature>
<protein>
    <recommendedName>
        <fullName evidence="7">Olfactory receptor</fullName>
    </recommendedName>
</protein>
<keyword evidence="7" id="KW-0716">Sensory transduction</keyword>
<keyword evidence="4 7" id="KW-0472">Membrane</keyword>
<dbReference type="Proteomes" id="UP001318040">
    <property type="component" value="Chromosome 55"/>
</dbReference>
<dbReference type="Pfam" id="PF00001">
    <property type="entry name" value="7tm_1"/>
    <property type="match status" value="1"/>
</dbReference>
<keyword evidence="9" id="KW-1185">Reference proteome</keyword>
<evidence type="ECO:0000256" key="2">
    <source>
        <dbReference type="ARBA" id="ARBA00022692"/>
    </source>
</evidence>
<gene>
    <name evidence="10" type="primary">LOC116954544</name>
</gene>
<comment type="similarity">
    <text evidence="6">Belongs to the G-protein coupled receptor 1 family.</text>
</comment>
<dbReference type="RefSeq" id="XP_032831019.1">
    <property type="nucleotide sequence ID" value="XM_032975128.1"/>
</dbReference>
<dbReference type="GO" id="GO:0004930">
    <property type="term" value="F:G protein-coupled receptor activity"/>
    <property type="evidence" value="ECO:0007669"/>
    <property type="project" value="UniProtKB-KW"/>
</dbReference>
<dbReference type="PRINTS" id="PR00237">
    <property type="entry name" value="GPCRRHODOPSN"/>
</dbReference>
<evidence type="ECO:0000259" key="8">
    <source>
        <dbReference type="PROSITE" id="PS50262"/>
    </source>
</evidence>
<keyword evidence="5 6" id="KW-0807">Transducer</keyword>
<evidence type="ECO:0000256" key="3">
    <source>
        <dbReference type="ARBA" id="ARBA00022989"/>
    </source>
</evidence>
<feature type="transmembrane region" description="Helical" evidence="7">
    <location>
        <begin position="276"/>
        <end position="294"/>
    </location>
</feature>
<dbReference type="AlphaFoldDB" id="A0AAJ7XDS6"/>
<evidence type="ECO:0000256" key="7">
    <source>
        <dbReference type="RuleBase" id="RU363047"/>
    </source>
</evidence>
<evidence type="ECO:0000256" key="5">
    <source>
        <dbReference type="ARBA" id="ARBA00023224"/>
    </source>
</evidence>
<feature type="transmembrane region" description="Helical" evidence="7">
    <location>
        <begin position="195"/>
        <end position="216"/>
    </location>
</feature>
<dbReference type="GO" id="GO:0005886">
    <property type="term" value="C:plasma membrane"/>
    <property type="evidence" value="ECO:0007669"/>
    <property type="project" value="UniProtKB-SubCell"/>
</dbReference>
<dbReference type="InterPro" id="IPR000276">
    <property type="entry name" value="GPCR_Rhodpsn"/>
</dbReference>
<dbReference type="InterPro" id="IPR052921">
    <property type="entry name" value="GPCR1_Superfamily_Member"/>
</dbReference>
<feature type="transmembrane region" description="Helical" evidence="7">
    <location>
        <begin position="137"/>
        <end position="162"/>
    </location>
</feature>
<feature type="transmembrane region" description="Helical" evidence="7">
    <location>
        <begin position="55"/>
        <end position="74"/>
    </location>
</feature>
<keyword evidence="2 6" id="KW-0812">Transmembrane</keyword>
<dbReference type="PANTHER" id="PTHR26451:SF876">
    <property type="entry name" value="OLFACTORY RECEPTOR 10K2"/>
    <property type="match status" value="1"/>
</dbReference>
<reference evidence="10" key="1">
    <citation type="submission" date="2025-08" db="UniProtKB">
        <authorList>
            <consortium name="RefSeq"/>
        </authorList>
    </citation>
    <scope>IDENTIFICATION</scope>
    <source>
        <tissue evidence="10">Sperm</tissue>
    </source>
</reference>
<evidence type="ECO:0000313" key="10">
    <source>
        <dbReference type="RefSeq" id="XP_032831019.1"/>
    </source>
</evidence>
<keyword evidence="3 7" id="KW-1133">Transmembrane helix</keyword>
<feature type="domain" description="G-protein coupled receptors family 1 profile" evidence="8">
    <location>
        <begin position="37"/>
        <end position="292"/>
    </location>
</feature>
<feature type="transmembrane region" description="Helical" evidence="7">
    <location>
        <begin position="237"/>
        <end position="256"/>
    </location>
</feature>
<dbReference type="PROSITE" id="PS00237">
    <property type="entry name" value="G_PROTEIN_RECEP_F1_1"/>
    <property type="match status" value="1"/>
</dbReference>
<name>A0AAJ7XDS6_PETMA</name>
<sequence length="328" mass="36754">MEGNKSFILLGTLEAPYGVQLLAFGLCLPLFVVTALSNLLVLGTVAVQRELHKPMYAFMCNLILGDLIGCTVILPKQLHIFLTGDNEVSRASCVAQMLLMNVFICTECVTLTVMSVDRYVAICHPLHYHAIVTAKRTLLAVVTAWSFTAALLVPLTILVAPLTLKDDDRQMPGIFCDYMGFMRLSADDTSVPETFSSGMVALLFVLPLCVISVTYCKILLECKRTQASGFRRKATHTLLTHSFLLTVFFSTLFISILVPRLVRNEPNARARNIRCASQFATFFIPIANVGIYFFRTRALRKEAATLLRKMFPRRLRDSRPHRVWAIVK</sequence>
<dbReference type="SUPFAM" id="SSF81321">
    <property type="entry name" value="Family A G protein-coupled receptor-like"/>
    <property type="match status" value="1"/>
</dbReference>
<keyword evidence="7" id="KW-0552">Olfaction</keyword>
<dbReference type="GO" id="GO:0005549">
    <property type="term" value="F:odorant binding"/>
    <property type="evidence" value="ECO:0007669"/>
    <property type="project" value="TreeGrafter"/>
</dbReference>
<accession>A0AAJ7XDS6</accession>
<feature type="transmembrane region" description="Helical" evidence="7">
    <location>
        <begin position="20"/>
        <end position="43"/>
    </location>
</feature>
<dbReference type="InterPro" id="IPR000725">
    <property type="entry name" value="Olfact_rcpt"/>
</dbReference>
<evidence type="ECO:0000256" key="1">
    <source>
        <dbReference type="ARBA" id="ARBA00004141"/>
    </source>
</evidence>
<proteinExistence type="inferred from homology"/>
<dbReference type="GO" id="GO:0004984">
    <property type="term" value="F:olfactory receptor activity"/>
    <property type="evidence" value="ECO:0007669"/>
    <property type="project" value="InterPro"/>
</dbReference>